<evidence type="ECO:0000313" key="1">
    <source>
        <dbReference type="EMBL" id="CUK01716.1"/>
    </source>
</evidence>
<accession>A0A0P1IAN7</accession>
<keyword evidence="2" id="KW-1185">Reference proteome</keyword>
<gene>
    <name evidence="1" type="ORF">RUE5091_02285</name>
</gene>
<name>A0A0P1IAN7_9RHOB</name>
<dbReference type="AlphaFoldDB" id="A0A0P1IAN7"/>
<dbReference type="RefSeq" id="WP_058281999.1">
    <property type="nucleotide sequence ID" value="NZ_CYUD01000006.1"/>
</dbReference>
<protein>
    <recommendedName>
        <fullName evidence="3">DUF2971 domain-containing protein</fullName>
    </recommendedName>
</protein>
<reference evidence="2" key="1">
    <citation type="submission" date="2015-09" db="EMBL/GenBank/DDBJ databases">
        <authorList>
            <person name="Rodrigo-Torres L."/>
            <person name="Arahal D.R."/>
        </authorList>
    </citation>
    <scope>NUCLEOTIDE SEQUENCE [LARGE SCALE GENOMIC DNA]</scope>
    <source>
        <strain evidence="2">CECT 5091</strain>
    </source>
</reference>
<evidence type="ECO:0000313" key="2">
    <source>
        <dbReference type="Proteomes" id="UP000051260"/>
    </source>
</evidence>
<evidence type="ECO:0008006" key="3">
    <source>
        <dbReference type="Google" id="ProtNLM"/>
    </source>
</evidence>
<dbReference type="Proteomes" id="UP000051260">
    <property type="component" value="Unassembled WGS sequence"/>
</dbReference>
<dbReference type="OrthoDB" id="8446968at2"/>
<organism evidence="1 2">
    <name type="scientific">Ruegeria denitrificans</name>
    <dbReference type="NCBI Taxonomy" id="1715692"/>
    <lineage>
        <taxon>Bacteria</taxon>
        <taxon>Pseudomonadati</taxon>
        <taxon>Pseudomonadota</taxon>
        <taxon>Alphaproteobacteria</taxon>
        <taxon>Rhodobacterales</taxon>
        <taxon>Roseobacteraceae</taxon>
        <taxon>Ruegeria</taxon>
    </lineage>
</organism>
<proteinExistence type="predicted"/>
<sequence>MIPEFDSIKAGKTKLATNIINRYTSLASAVNLLSERKLTLLDPNTWDDKNDVHYLDRYKKAVSAKSVYALCLSRAGQTYHHWRVFAGGPDGVCISFFEDKLKESFEWDPRVEYQDVEYLSIREARSRVPLEDDDLKFVKHSRYKPEQETRVVFTDKRAKTEFPSYDIDLDAVKRITLSPWLSKPLVSSMRKLLKSIDGCRDLEVYRSTLTDFKDWKALADRR</sequence>
<dbReference type="EMBL" id="CYUD01000006">
    <property type="protein sequence ID" value="CUK01716.1"/>
    <property type="molecule type" value="Genomic_DNA"/>
</dbReference>